<organism evidence="1 2">
    <name type="scientific">Araneus ventricosus</name>
    <name type="common">Orbweaver spider</name>
    <name type="synonym">Epeira ventricosa</name>
    <dbReference type="NCBI Taxonomy" id="182803"/>
    <lineage>
        <taxon>Eukaryota</taxon>
        <taxon>Metazoa</taxon>
        <taxon>Ecdysozoa</taxon>
        <taxon>Arthropoda</taxon>
        <taxon>Chelicerata</taxon>
        <taxon>Arachnida</taxon>
        <taxon>Araneae</taxon>
        <taxon>Araneomorphae</taxon>
        <taxon>Entelegynae</taxon>
        <taxon>Araneoidea</taxon>
        <taxon>Araneidae</taxon>
        <taxon>Araneus</taxon>
    </lineage>
</organism>
<comment type="caution">
    <text evidence="1">The sequence shown here is derived from an EMBL/GenBank/DDBJ whole genome shotgun (WGS) entry which is preliminary data.</text>
</comment>
<protein>
    <submittedName>
        <fullName evidence="1">Uncharacterized protein</fullName>
    </submittedName>
</protein>
<dbReference type="EMBL" id="BGPR01002851">
    <property type="protein sequence ID" value="GBM79948.1"/>
    <property type="molecule type" value="Genomic_DNA"/>
</dbReference>
<name>A0A4Y2IQ28_ARAVE</name>
<evidence type="ECO:0000313" key="1">
    <source>
        <dbReference type="EMBL" id="GBM79948.1"/>
    </source>
</evidence>
<sequence length="163" mass="17822">MPDTEMVNKDQSFRNAYSSSFKEPGEILEASSRMSSKVFPECFSTLRSGDWASQSIRSQSWFSRYSSNSLARTRPASLFRVNLGSSMKRLIAACSKWHAVLVNVNEHLRSSSIGTLTSPSPIVLPRRGGGSGSGWNGRCTSGVFSPRRVTQGVKAIPLYPAKA</sequence>
<dbReference type="Proteomes" id="UP000499080">
    <property type="component" value="Unassembled WGS sequence"/>
</dbReference>
<evidence type="ECO:0000313" key="2">
    <source>
        <dbReference type="Proteomes" id="UP000499080"/>
    </source>
</evidence>
<gene>
    <name evidence="1" type="ORF">AVEN_113364_1</name>
</gene>
<dbReference type="AlphaFoldDB" id="A0A4Y2IQ28"/>
<reference evidence="1 2" key="1">
    <citation type="journal article" date="2019" name="Sci. Rep.">
        <title>Orb-weaving spider Araneus ventricosus genome elucidates the spidroin gene catalogue.</title>
        <authorList>
            <person name="Kono N."/>
            <person name="Nakamura H."/>
            <person name="Ohtoshi R."/>
            <person name="Moran D.A.P."/>
            <person name="Shinohara A."/>
            <person name="Yoshida Y."/>
            <person name="Fujiwara M."/>
            <person name="Mori M."/>
            <person name="Tomita M."/>
            <person name="Arakawa K."/>
        </authorList>
    </citation>
    <scope>NUCLEOTIDE SEQUENCE [LARGE SCALE GENOMIC DNA]</scope>
</reference>
<accession>A0A4Y2IQ28</accession>
<keyword evidence="2" id="KW-1185">Reference proteome</keyword>
<proteinExistence type="predicted"/>